<evidence type="ECO:0000256" key="11">
    <source>
        <dbReference type="ARBA" id="ARBA00023211"/>
    </source>
</evidence>
<keyword evidence="6 17" id="KW-0031">Aminopeptidase</keyword>
<evidence type="ECO:0000256" key="3">
    <source>
        <dbReference type="ARBA" id="ARBA00002443"/>
    </source>
</evidence>
<keyword evidence="8 14" id="KW-0479">Metal-binding</keyword>
<dbReference type="InterPro" id="IPR029149">
    <property type="entry name" value="Creatin/AminoP/Spt16_N"/>
</dbReference>
<keyword evidence="10" id="KW-0482">Metalloprotease</keyword>
<dbReference type="PROSITE" id="PS00491">
    <property type="entry name" value="PROLINE_PEPTIDASE"/>
    <property type="match status" value="1"/>
</dbReference>
<dbReference type="Pfam" id="PF05195">
    <property type="entry name" value="AMP_N"/>
    <property type="match status" value="1"/>
</dbReference>
<dbReference type="RefSeq" id="XP_062679460.1">
    <property type="nucleotide sequence ID" value="XM_062827156.1"/>
</dbReference>
<reference evidence="17" key="1">
    <citation type="journal article" date="2023" name="Mol. Phylogenet. Evol.">
        <title>Genome-scale phylogeny and comparative genomics of the fungal order Sordariales.</title>
        <authorList>
            <person name="Hensen N."/>
            <person name="Bonometti L."/>
            <person name="Westerberg I."/>
            <person name="Brannstrom I.O."/>
            <person name="Guillou S."/>
            <person name="Cros-Aarteil S."/>
            <person name="Calhoun S."/>
            <person name="Haridas S."/>
            <person name="Kuo A."/>
            <person name="Mondo S."/>
            <person name="Pangilinan J."/>
            <person name="Riley R."/>
            <person name="LaButti K."/>
            <person name="Andreopoulos B."/>
            <person name="Lipzen A."/>
            <person name="Chen C."/>
            <person name="Yan M."/>
            <person name="Daum C."/>
            <person name="Ng V."/>
            <person name="Clum A."/>
            <person name="Steindorff A."/>
            <person name="Ohm R.A."/>
            <person name="Martin F."/>
            <person name="Silar P."/>
            <person name="Natvig D.O."/>
            <person name="Lalanne C."/>
            <person name="Gautier V."/>
            <person name="Ament-Velasquez S.L."/>
            <person name="Kruys A."/>
            <person name="Hutchinson M.I."/>
            <person name="Powell A.J."/>
            <person name="Barry K."/>
            <person name="Miller A.N."/>
            <person name="Grigoriev I.V."/>
            <person name="Debuchy R."/>
            <person name="Gladieux P."/>
            <person name="Hiltunen Thoren M."/>
            <person name="Johannesson H."/>
        </authorList>
    </citation>
    <scope>NUCLEOTIDE SEQUENCE</scope>
    <source>
        <strain evidence="17">CBS 560.94</strain>
    </source>
</reference>
<protein>
    <recommendedName>
        <fullName evidence="5">Xaa-Pro aminopeptidase</fullName>
        <ecNumber evidence="5">3.4.11.9</ecNumber>
    </recommendedName>
    <alternativeName>
        <fullName evidence="12">Aminoacylproline aminopeptidase</fullName>
    </alternativeName>
    <alternativeName>
        <fullName evidence="13">Prolidase</fullName>
    </alternativeName>
</protein>
<keyword evidence="9" id="KW-0378">Hydrolase</keyword>
<sequence length="608" mass="66867">MANSGQEHEIHYNLVEDDEFDIVNIVVEGLNEIPGASAPSVSAGVGLKSPNSSQPRIPGRPLSQKWLHEKLGKYPAKTHVQKVMEELDAPKSGLIYLRGFDEPLYPYSDQGPPFRQQRHFFYLSGADFPGCAVTYDIPRKELILWIRRNDPRLSLWYGTTPSIDETKSKSDVSDVRYIDDLTAYLHAVLTPETGGGPLYLLSPDQLPKLSPSPPQSNLFKGLHGSGSGGLKVDTISLLPAIEAARVIKTPHEISLIRRAVSLTSTAHKMVLQRIKHLTNEREAHAVFEGFCISQGAPHQSYAVIAASGPNASTLHYDANDQPLEGRQTMLLDAGCEWGCYASDVTRTFPIRGQWTKEGEEIYKVVERMQRECIDAIRPGRLYYKLHLVACLIAVEELMKLGILYNGTRAEILARGTVAAFFPHGLGHHVGLEVHDVSGRERLLLSGSTASSSGLNNQGVPGVSVSGSRRRMKREQVTPEDLAAICREAMMDRDDVEQNVVGPPPYKGRQRLKENMVVTIEPGIYFHRPYIQSYFLSNPSHAQYINTKVLDKYWDVGGVRIEDCILVTKDGYENLTTAPKGKEALKIINAGIPGFGGGGHTGAAAGGNS</sequence>
<dbReference type="GO" id="GO:0006508">
    <property type="term" value="P:proteolysis"/>
    <property type="evidence" value="ECO:0007669"/>
    <property type="project" value="UniProtKB-KW"/>
</dbReference>
<proteinExistence type="inferred from homology"/>
<feature type="domain" description="Aminopeptidase P N-terminal" evidence="16">
    <location>
        <begin position="74"/>
        <end position="210"/>
    </location>
</feature>
<reference evidence="17" key="2">
    <citation type="submission" date="2023-06" db="EMBL/GenBank/DDBJ databases">
        <authorList>
            <consortium name="Lawrence Berkeley National Laboratory"/>
            <person name="Haridas S."/>
            <person name="Hensen N."/>
            <person name="Bonometti L."/>
            <person name="Westerberg I."/>
            <person name="Brannstrom I.O."/>
            <person name="Guillou S."/>
            <person name="Cros-Aarteil S."/>
            <person name="Calhoun S."/>
            <person name="Kuo A."/>
            <person name="Mondo S."/>
            <person name="Pangilinan J."/>
            <person name="Riley R."/>
            <person name="Labutti K."/>
            <person name="Andreopoulos B."/>
            <person name="Lipzen A."/>
            <person name="Chen C."/>
            <person name="Yanf M."/>
            <person name="Daum C."/>
            <person name="Ng V."/>
            <person name="Clum A."/>
            <person name="Steindorff A."/>
            <person name="Ohm R."/>
            <person name="Martin F."/>
            <person name="Silar P."/>
            <person name="Natvig D."/>
            <person name="Lalanne C."/>
            <person name="Gautier V."/>
            <person name="Ament-Velasquez S.L."/>
            <person name="Kruys A."/>
            <person name="Hutchinson M.I."/>
            <person name="Powell A.J."/>
            <person name="Barry K."/>
            <person name="Miller A.N."/>
            <person name="Grigoriev I.V."/>
            <person name="Debuchy R."/>
            <person name="Gladieux P."/>
            <person name="Thoren M.H."/>
            <person name="Johannesson H."/>
        </authorList>
    </citation>
    <scope>NUCLEOTIDE SEQUENCE</scope>
    <source>
        <strain evidence="17">CBS 560.94</strain>
    </source>
</reference>
<dbReference type="InterPro" id="IPR007865">
    <property type="entry name" value="Aminopep_P_N"/>
</dbReference>
<organism evidence="17 18">
    <name type="scientific">Neurospora tetraspora</name>
    <dbReference type="NCBI Taxonomy" id="94610"/>
    <lineage>
        <taxon>Eukaryota</taxon>
        <taxon>Fungi</taxon>
        <taxon>Dikarya</taxon>
        <taxon>Ascomycota</taxon>
        <taxon>Pezizomycotina</taxon>
        <taxon>Sordariomycetes</taxon>
        <taxon>Sordariomycetidae</taxon>
        <taxon>Sordariales</taxon>
        <taxon>Sordariaceae</taxon>
        <taxon>Neurospora</taxon>
    </lineage>
</organism>
<feature type="region of interest" description="Disordered" evidence="15">
    <location>
        <begin position="40"/>
        <end position="60"/>
    </location>
</feature>
<evidence type="ECO:0000256" key="1">
    <source>
        <dbReference type="ARBA" id="ARBA00001424"/>
    </source>
</evidence>
<gene>
    <name evidence="17" type="ORF">B0H65DRAFT_472689</name>
</gene>
<dbReference type="InterPro" id="IPR001131">
    <property type="entry name" value="Peptidase_M24B_aminopep-P_CS"/>
</dbReference>
<evidence type="ECO:0000256" key="14">
    <source>
        <dbReference type="RuleBase" id="RU000590"/>
    </source>
</evidence>
<feature type="region of interest" description="Disordered" evidence="15">
    <location>
        <begin position="447"/>
        <end position="471"/>
    </location>
</feature>
<dbReference type="EMBL" id="JAUEPP010000006">
    <property type="protein sequence ID" value="KAK3340518.1"/>
    <property type="molecule type" value="Genomic_DNA"/>
</dbReference>
<dbReference type="Proteomes" id="UP001278500">
    <property type="component" value="Unassembled WGS sequence"/>
</dbReference>
<dbReference type="Gene3D" id="3.40.350.10">
    <property type="entry name" value="Creatinase/prolidase N-terminal domain"/>
    <property type="match status" value="1"/>
</dbReference>
<dbReference type="GO" id="GO:0030145">
    <property type="term" value="F:manganese ion binding"/>
    <property type="evidence" value="ECO:0007669"/>
    <property type="project" value="InterPro"/>
</dbReference>
<comment type="cofactor">
    <cofactor evidence="2">
        <name>Mn(2+)</name>
        <dbReference type="ChEBI" id="CHEBI:29035"/>
    </cofactor>
</comment>
<accession>A0AAE0MQT5</accession>
<dbReference type="Gene3D" id="3.90.230.10">
    <property type="entry name" value="Creatinase/methionine aminopeptidase superfamily"/>
    <property type="match status" value="1"/>
</dbReference>
<name>A0AAE0MQT5_9PEZI</name>
<evidence type="ECO:0000256" key="5">
    <source>
        <dbReference type="ARBA" id="ARBA00012574"/>
    </source>
</evidence>
<evidence type="ECO:0000256" key="7">
    <source>
        <dbReference type="ARBA" id="ARBA00022670"/>
    </source>
</evidence>
<dbReference type="EC" id="3.4.11.9" evidence="5"/>
<evidence type="ECO:0000256" key="12">
    <source>
        <dbReference type="ARBA" id="ARBA00030849"/>
    </source>
</evidence>
<dbReference type="PANTHER" id="PTHR43226">
    <property type="entry name" value="XAA-PRO AMINOPEPTIDASE 3"/>
    <property type="match status" value="1"/>
</dbReference>
<dbReference type="InterPro" id="IPR052433">
    <property type="entry name" value="X-Pro_dipept-like"/>
</dbReference>
<evidence type="ECO:0000256" key="6">
    <source>
        <dbReference type="ARBA" id="ARBA00022438"/>
    </source>
</evidence>
<dbReference type="GO" id="GO:0070006">
    <property type="term" value="F:metalloaminopeptidase activity"/>
    <property type="evidence" value="ECO:0007669"/>
    <property type="project" value="InterPro"/>
</dbReference>
<evidence type="ECO:0000313" key="18">
    <source>
        <dbReference type="Proteomes" id="UP001278500"/>
    </source>
</evidence>
<dbReference type="PANTHER" id="PTHR43226:SF3">
    <property type="entry name" value="XAA-PRO AMINOPEPTIDASE AN0832-RELATED"/>
    <property type="match status" value="1"/>
</dbReference>
<keyword evidence="7" id="KW-0645">Protease</keyword>
<dbReference type="InterPro" id="IPR000994">
    <property type="entry name" value="Pept_M24"/>
</dbReference>
<dbReference type="SUPFAM" id="SSF53092">
    <property type="entry name" value="Creatinase/prolidase N-terminal domain"/>
    <property type="match status" value="1"/>
</dbReference>
<comment type="catalytic activity">
    <reaction evidence="1">
        <text>Release of any N-terminal amino acid, including proline, that is linked to proline, even from a dipeptide or tripeptide.</text>
        <dbReference type="EC" id="3.4.11.9"/>
    </reaction>
</comment>
<evidence type="ECO:0000256" key="9">
    <source>
        <dbReference type="ARBA" id="ARBA00022801"/>
    </source>
</evidence>
<evidence type="ECO:0000256" key="4">
    <source>
        <dbReference type="ARBA" id="ARBA00008766"/>
    </source>
</evidence>
<dbReference type="CDD" id="cd01087">
    <property type="entry name" value="Prolidase"/>
    <property type="match status" value="1"/>
</dbReference>
<dbReference type="AlphaFoldDB" id="A0AAE0MQT5"/>
<dbReference type="SUPFAM" id="SSF55920">
    <property type="entry name" value="Creatinase/aminopeptidase"/>
    <property type="match status" value="1"/>
</dbReference>
<comment type="caution">
    <text evidence="17">The sequence shown here is derived from an EMBL/GenBank/DDBJ whole genome shotgun (WGS) entry which is preliminary data.</text>
</comment>
<dbReference type="GeneID" id="87864310"/>
<evidence type="ECO:0000256" key="15">
    <source>
        <dbReference type="SAM" id="MobiDB-lite"/>
    </source>
</evidence>
<evidence type="ECO:0000256" key="13">
    <source>
        <dbReference type="ARBA" id="ARBA00032413"/>
    </source>
</evidence>
<dbReference type="Pfam" id="PF00557">
    <property type="entry name" value="Peptidase_M24"/>
    <property type="match status" value="2"/>
</dbReference>
<evidence type="ECO:0000259" key="16">
    <source>
        <dbReference type="SMART" id="SM01011"/>
    </source>
</evidence>
<dbReference type="SMART" id="SM01011">
    <property type="entry name" value="AMP_N"/>
    <property type="match status" value="1"/>
</dbReference>
<evidence type="ECO:0000256" key="2">
    <source>
        <dbReference type="ARBA" id="ARBA00001936"/>
    </source>
</evidence>
<keyword evidence="11" id="KW-0464">Manganese</keyword>
<evidence type="ECO:0000313" key="17">
    <source>
        <dbReference type="EMBL" id="KAK3340518.1"/>
    </source>
</evidence>
<evidence type="ECO:0000256" key="10">
    <source>
        <dbReference type="ARBA" id="ARBA00023049"/>
    </source>
</evidence>
<evidence type="ECO:0000256" key="8">
    <source>
        <dbReference type="ARBA" id="ARBA00022723"/>
    </source>
</evidence>
<comment type="similarity">
    <text evidence="4 14">Belongs to the peptidase M24B family.</text>
</comment>
<comment type="function">
    <text evidence="3">Catalyzes the removal of a penultimate prolyl residue from the N-termini of peptides.</text>
</comment>
<keyword evidence="18" id="KW-1185">Reference proteome</keyword>
<dbReference type="InterPro" id="IPR036005">
    <property type="entry name" value="Creatinase/aminopeptidase-like"/>
</dbReference>